<feature type="transmembrane region" description="Helical" evidence="1">
    <location>
        <begin position="194"/>
        <end position="213"/>
    </location>
</feature>
<accession>A0A366U3R1</accession>
<feature type="transmembrane region" description="Helical" evidence="1">
    <location>
        <begin position="6"/>
        <end position="30"/>
    </location>
</feature>
<feature type="transmembrane region" description="Helical" evidence="1">
    <location>
        <begin position="414"/>
        <end position="437"/>
    </location>
</feature>
<feature type="transmembrane region" description="Helical" evidence="1">
    <location>
        <begin position="241"/>
        <end position="261"/>
    </location>
</feature>
<reference evidence="4 6" key="1">
    <citation type="submission" date="2019-04" db="EMBL/GenBank/DDBJ databases">
        <title>Step-wise assembly of the neonatal virome modulated by breast feeding.</title>
        <authorList>
            <person name="Liang G."/>
            <person name="Bushman F."/>
        </authorList>
    </citation>
    <scope>NUCLEOTIDE SEQUENCE [LARGE SCALE GENOMIC DNA]</scope>
    <source>
        <strain evidence="4 6">E3404</strain>
    </source>
</reference>
<dbReference type="EMBL" id="CP050485">
    <property type="protein sequence ID" value="QOG26202.1"/>
    <property type="molecule type" value="Genomic_DNA"/>
</dbReference>
<reference evidence="2 8" key="3">
    <citation type="submission" date="2020-06" db="EMBL/GenBank/DDBJ databases">
        <title>Crossreactivity between MHC class I-restricted antigens from cancer cells and an enterococcal bacteriophage.</title>
        <authorList>
            <person name="Fluckiger A."/>
            <person name="Daillere R."/>
            <person name="Sassi M."/>
            <person name="Cattoir V."/>
            <person name="Kroemer G."/>
            <person name="Zitvogel L."/>
        </authorList>
    </citation>
    <scope>NUCLEOTIDE SEQUENCE [LARGE SCALE GENOMIC DNA]</scope>
    <source>
        <strain evidence="2 8">EG4</strain>
    </source>
</reference>
<protein>
    <submittedName>
        <fullName evidence="2">YhfT family protein</fullName>
    </submittedName>
</protein>
<dbReference type="RefSeq" id="WP_003128688.1">
    <property type="nucleotide sequence ID" value="NZ_CAAKOE010000023.1"/>
</dbReference>
<keyword evidence="1" id="KW-0812">Transmembrane</keyword>
<feature type="transmembrane region" description="Helical" evidence="1">
    <location>
        <begin position="164"/>
        <end position="182"/>
    </location>
</feature>
<evidence type="ECO:0000313" key="3">
    <source>
        <dbReference type="EMBL" id="MDT2690547.1"/>
    </source>
</evidence>
<dbReference type="EMBL" id="JARPZN010000006">
    <property type="protein sequence ID" value="MDT2690547.1"/>
    <property type="molecule type" value="Genomic_DNA"/>
</dbReference>
<feature type="transmembrane region" description="Helical" evidence="1">
    <location>
        <begin position="51"/>
        <end position="80"/>
    </location>
</feature>
<proteinExistence type="predicted"/>
<organism evidence="4 6">
    <name type="scientific">Enterococcus gallinarum</name>
    <dbReference type="NCBI Taxonomy" id="1353"/>
    <lineage>
        <taxon>Bacteria</taxon>
        <taxon>Bacillati</taxon>
        <taxon>Bacillota</taxon>
        <taxon>Bacilli</taxon>
        <taxon>Lactobacillales</taxon>
        <taxon>Enterococcaceae</taxon>
        <taxon>Enterococcus</taxon>
    </lineage>
</organism>
<evidence type="ECO:0000313" key="2">
    <source>
        <dbReference type="EMBL" id="MBA0971804.1"/>
    </source>
</evidence>
<feature type="transmembrane region" description="Helical" evidence="1">
    <location>
        <begin position="100"/>
        <end position="126"/>
    </location>
</feature>
<evidence type="ECO:0000313" key="4">
    <source>
        <dbReference type="EMBL" id="MXS25815.1"/>
    </source>
</evidence>
<reference evidence="5 7" key="2">
    <citation type="submission" date="2020-03" db="EMBL/GenBank/DDBJ databases">
        <title>Characterization of ganglioside-mimicking enterococci.</title>
        <authorList>
            <person name="Patry R.T."/>
            <person name="Nothaft H."/>
            <person name="Bridger R."/>
            <person name="Shajahan A."/>
            <person name="Huynh S."/>
            <person name="Sanchez S."/>
            <person name="Azadi P."/>
            <person name="Cooper K."/>
            <person name="Miller W.G."/>
            <person name="Parker C.T."/>
            <person name="Wells L."/>
            <person name="Szymanski C.M."/>
        </authorList>
    </citation>
    <scope>NUCLEOTIDE SEQUENCE [LARGE SCALE GENOMIC DNA]</scope>
    <source>
        <strain evidence="5 7">EGM181</strain>
    </source>
</reference>
<dbReference type="InterPro" id="IPR019733">
    <property type="entry name" value="Uncharacterised_YhfT"/>
</dbReference>
<dbReference type="EMBL" id="WVTI01000004">
    <property type="protein sequence ID" value="MXS25815.1"/>
    <property type="molecule type" value="Genomic_DNA"/>
</dbReference>
<dbReference type="Pfam" id="PF10797">
    <property type="entry name" value="YhfT"/>
    <property type="match status" value="1"/>
</dbReference>
<dbReference type="AlphaFoldDB" id="A0A366U3R1"/>
<dbReference type="Proteomes" id="UP000439965">
    <property type="component" value="Unassembled WGS sequence"/>
</dbReference>
<evidence type="ECO:0000313" key="8">
    <source>
        <dbReference type="Proteomes" id="UP000571857"/>
    </source>
</evidence>
<gene>
    <name evidence="5" type="ORF">EGM181_02435</name>
    <name evidence="4" type="ORF">GTI89_07075</name>
    <name evidence="2" type="ORF">HWH42_04215</name>
    <name evidence="3" type="ORF">P7E30_10075</name>
</gene>
<feature type="transmembrane region" description="Helical" evidence="1">
    <location>
        <begin position="138"/>
        <end position="158"/>
    </location>
</feature>
<keyword evidence="1" id="KW-0472">Membrane</keyword>
<feature type="transmembrane region" description="Helical" evidence="1">
    <location>
        <begin position="367"/>
        <end position="394"/>
    </location>
</feature>
<sequence>MDSSKIIELVAIALLGGICAVLANKGIAVFNDGLRPIVPEFLEGKIGKKEIAATSFALSFGLVIGFGIPVSIGASILLVHSVLLMTDIIGSWAPEGKSGIIISAIIGAMYGIGLVLGLQAVVDLFAMMPVNFMDSLSMVGTPVVISFSIFPAVAIASQHGFKKGAISFAATLLTLFAVKRFGTFDLGNGTSLTLSAEGMSLLVGMIFMIVYAIQVKSDGSNSNESLVSVFLERVNRIKKNWAWLAVTGGLVSAATSLMIIAGDPISLNLLSEGKFSEAGLAAFARGIGFIPLVFSTAIVTGVYSPAGTTFVFVAGILLHDNPIMAFIVGSALMFIEVQLLSLMAKALDKFPGIREMGEHIRTAMNKVLEVALLIGGAMASEQIAPGIGYFWVIGLMLLNRKAKKPVVELAVGPIAAISLGVIVNILYLVGLFAPVVAN</sequence>
<evidence type="ECO:0000256" key="1">
    <source>
        <dbReference type="SAM" id="Phobius"/>
    </source>
</evidence>
<dbReference type="Proteomes" id="UP000571857">
    <property type="component" value="Unassembled WGS sequence"/>
</dbReference>
<reference evidence="3" key="4">
    <citation type="submission" date="2023-03" db="EMBL/GenBank/DDBJ databases">
        <authorList>
            <person name="Shen W."/>
            <person name="Cai J."/>
        </authorList>
    </citation>
    <scope>NUCLEOTIDE SEQUENCE</scope>
    <source>
        <strain evidence="3">K69-2</strain>
    </source>
</reference>
<evidence type="ECO:0000313" key="5">
    <source>
        <dbReference type="EMBL" id="QOG26202.1"/>
    </source>
</evidence>
<evidence type="ECO:0000313" key="6">
    <source>
        <dbReference type="Proteomes" id="UP000439965"/>
    </source>
</evidence>
<name>A0A366U3R1_ENTGA</name>
<dbReference type="Proteomes" id="UP000516696">
    <property type="component" value="Chromosome"/>
</dbReference>
<evidence type="ECO:0000313" key="7">
    <source>
        <dbReference type="Proteomes" id="UP000516696"/>
    </source>
</evidence>
<keyword evidence="1" id="KW-1133">Transmembrane helix</keyword>
<dbReference type="Proteomes" id="UP001183682">
    <property type="component" value="Unassembled WGS sequence"/>
</dbReference>
<dbReference type="EMBL" id="JABXJK010000013">
    <property type="protein sequence ID" value="MBA0971804.1"/>
    <property type="molecule type" value="Genomic_DNA"/>
</dbReference>
<feature type="transmembrane region" description="Helical" evidence="1">
    <location>
        <begin position="282"/>
        <end position="303"/>
    </location>
</feature>